<dbReference type="InterPro" id="IPR043129">
    <property type="entry name" value="ATPase_NBD"/>
</dbReference>
<dbReference type="Proteomes" id="UP000033121">
    <property type="component" value="Unassembled WGS sequence"/>
</dbReference>
<dbReference type="PANTHER" id="PTHR11735:SF11">
    <property type="entry name" value="TRNA THREONYLCARBAMOYLADENOSINE BIOSYNTHESIS PROTEIN TSAB"/>
    <property type="match status" value="1"/>
</dbReference>
<dbReference type="SUPFAM" id="SSF53067">
    <property type="entry name" value="Actin-like ATPase domain"/>
    <property type="match status" value="2"/>
</dbReference>
<dbReference type="RefSeq" id="WP_046371230.1">
    <property type="nucleotide sequence ID" value="NZ_BBWV01000004.1"/>
</dbReference>
<proteinExistence type="predicted"/>
<organism evidence="2 3">
    <name type="scientific">Flavihumibacter petaseus NBRC 106054</name>
    <dbReference type="NCBI Taxonomy" id="1220578"/>
    <lineage>
        <taxon>Bacteria</taxon>
        <taxon>Pseudomonadati</taxon>
        <taxon>Bacteroidota</taxon>
        <taxon>Chitinophagia</taxon>
        <taxon>Chitinophagales</taxon>
        <taxon>Chitinophagaceae</taxon>
        <taxon>Flavihumibacter</taxon>
    </lineage>
</organism>
<feature type="domain" description="Gcp-like" evidence="1">
    <location>
        <begin position="36"/>
        <end position="144"/>
    </location>
</feature>
<protein>
    <submittedName>
        <fullName evidence="2">Peptidase M22 family protein</fullName>
    </submittedName>
</protein>
<dbReference type="Gene3D" id="3.30.420.40">
    <property type="match status" value="2"/>
</dbReference>
<comment type="caution">
    <text evidence="2">The sequence shown here is derived from an EMBL/GenBank/DDBJ whole genome shotgun (WGS) entry which is preliminary data.</text>
</comment>
<dbReference type="PANTHER" id="PTHR11735">
    <property type="entry name" value="TRNA N6-ADENOSINE THREONYLCARBAMOYLTRANSFERASE"/>
    <property type="match status" value="1"/>
</dbReference>
<dbReference type="GO" id="GO:0005829">
    <property type="term" value="C:cytosol"/>
    <property type="evidence" value="ECO:0007669"/>
    <property type="project" value="TreeGrafter"/>
</dbReference>
<keyword evidence="3" id="KW-1185">Reference proteome</keyword>
<accession>A0A0E9N633</accession>
<gene>
    <name evidence="2" type="ORF">FPE01S_04_05330</name>
</gene>
<dbReference type="GO" id="GO:0002949">
    <property type="term" value="P:tRNA threonylcarbamoyladenosine modification"/>
    <property type="evidence" value="ECO:0007669"/>
    <property type="project" value="InterPro"/>
</dbReference>
<dbReference type="CDD" id="cd24032">
    <property type="entry name" value="ASKHA_NBD_TsaB"/>
    <property type="match status" value="1"/>
</dbReference>
<dbReference type="InterPro" id="IPR022496">
    <property type="entry name" value="T6A_TsaB"/>
</dbReference>
<name>A0A0E9N633_9BACT</name>
<dbReference type="STRING" id="1220578.FPE01S_04_05330"/>
<evidence type="ECO:0000259" key="1">
    <source>
        <dbReference type="Pfam" id="PF00814"/>
    </source>
</evidence>
<dbReference type="AlphaFoldDB" id="A0A0E9N633"/>
<sequence>MYLPLMLIIDTALDKAVIAVSRGVDILASRQMNDQKEQAAWLQPAIASLFEDLNLTLQAVDAVAVSAGPGSYTGLRIALSTAKGICYALDKKLICIDTLRIMAETVRPDIDIQGVLCPMIDARRMEVYMAVYDLNGNQLQEAEAVILEPETLERWAGRGNIYLFGSGAEKCKDLLKTPGLVWSVMADTTTATTRLAAEMYAQQAFSDLAYAEPHYVKAFYSPGKAKT</sequence>
<dbReference type="NCBIfam" id="TIGR03725">
    <property type="entry name" value="T6A_YeaZ"/>
    <property type="match status" value="1"/>
</dbReference>
<dbReference type="EMBL" id="BBWV01000004">
    <property type="protein sequence ID" value="GAO45289.1"/>
    <property type="molecule type" value="Genomic_DNA"/>
</dbReference>
<evidence type="ECO:0000313" key="3">
    <source>
        <dbReference type="Proteomes" id="UP000033121"/>
    </source>
</evidence>
<dbReference type="InterPro" id="IPR000905">
    <property type="entry name" value="Gcp-like_dom"/>
</dbReference>
<evidence type="ECO:0000313" key="2">
    <source>
        <dbReference type="EMBL" id="GAO45289.1"/>
    </source>
</evidence>
<dbReference type="Pfam" id="PF00814">
    <property type="entry name" value="TsaD"/>
    <property type="match status" value="1"/>
</dbReference>
<reference evidence="2 3" key="1">
    <citation type="submission" date="2015-04" db="EMBL/GenBank/DDBJ databases">
        <title>Whole genome shotgun sequence of Flavihumibacter petaseus NBRC 106054.</title>
        <authorList>
            <person name="Miyazawa S."/>
            <person name="Hosoyama A."/>
            <person name="Hashimoto M."/>
            <person name="Noguchi M."/>
            <person name="Tsuchikane K."/>
            <person name="Ohji S."/>
            <person name="Yamazoe A."/>
            <person name="Ichikawa N."/>
            <person name="Kimura A."/>
            <person name="Fujita N."/>
        </authorList>
    </citation>
    <scope>NUCLEOTIDE SEQUENCE [LARGE SCALE GENOMIC DNA]</scope>
    <source>
        <strain evidence="2 3">NBRC 106054</strain>
    </source>
</reference>